<evidence type="ECO:0000259" key="4">
    <source>
        <dbReference type="Pfam" id="PF00717"/>
    </source>
</evidence>
<dbReference type="PANTHER" id="PTHR40661">
    <property type="match status" value="1"/>
</dbReference>
<dbReference type="InterPro" id="IPR039418">
    <property type="entry name" value="LexA-like"/>
</dbReference>
<keyword evidence="3" id="KW-0804">Transcription</keyword>
<evidence type="ECO:0000313" key="5">
    <source>
        <dbReference type="EMBL" id="PND31889.1"/>
    </source>
</evidence>
<reference evidence="5 6" key="1">
    <citation type="submission" date="2018-01" db="EMBL/GenBank/DDBJ databases">
        <title>The draft genome of an aniline degradation strain ANB-1.</title>
        <authorList>
            <person name="Zhang L."/>
            <person name="Jiang J."/>
        </authorList>
    </citation>
    <scope>NUCLEOTIDE SEQUENCE [LARGE SCALE GENOMIC DNA]</scope>
    <source>
        <strain evidence="5 6">ANB-1</strain>
    </source>
</reference>
<dbReference type="GO" id="GO:0003677">
    <property type="term" value="F:DNA binding"/>
    <property type="evidence" value="ECO:0007669"/>
    <property type="project" value="UniProtKB-KW"/>
</dbReference>
<dbReference type="Gene3D" id="2.10.109.10">
    <property type="entry name" value="Umud Fragment, subunit A"/>
    <property type="match status" value="1"/>
</dbReference>
<dbReference type="Proteomes" id="UP000235994">
    <property type="component" value="Unassembled WGS sequence"/>
</dbReference>
<keyword evidence="2" id="KW-0238">DNA-binding</keyword>
<organism evidence="5 6">
    <name type="scientific">Achromobacter pulmonis</name>
    <dbReference type="NCBI Taxonomy" id="1389932"/>
    <lineage>
        <taxon>Bacteria</taxon>
        <taxon>Pseudomonadati</taxon>
        <taxon>Pseudomonadota</taxon>
        <taxon>Betaproteobacteria</taxon>
        <taxon>Burkholderiales</taxon>
        <taxon>Alcaligenaceae</taxon>
        <taxon>Achromobacter</taxon>
    </lineage>
</organism>
<sequence>MRIEGLPAAPWEGGKTTKQMEDTAEGVLISHAVDVGHVPDSGYSANDHEFIPIPELDVRLAAGTLGIENYQETEIGQILLRRSFLESFGLPIERMRIVYSHGDSMEPAIRNRNPMLLFIERINDMLKINRRIVYAINQGGSMLVKCISRTRDGIWLAKSLNPAYKPIPLTRDDGRDVNIVGRILWSPNDLRNGVDERLLRS</sequence>
<comment type="caution">
    <text evidence="5">The sequence shown here is derived from an EMBL/GenBank/DDBJ whole genome shotgun (WGS) entry which is preliminary data.</text>
</comment>
<keyword evidence="6" id="KW-1185">Reference proteome</keyword>
<dbReference type="InterPro" id="IPR015927">
    <property type="entry name" value="Peptidase_S24_S26A/B/C"/>
</dbReference>
<name>A0A2N8KEL5_9BURK</name>
<dbReference type="PANTHER" id="PTHR40661:SF1">
    <property type="entry name" value="HTH CRO_C1-TYPE DOMAIN-CONTAINING PROTEIN"/>
    <property type="match status" value="1"/>
</dbReference>
<evidence type="ECO:0000256" key="3">
    <source>
        <dbReference type="ARBA" id="ARBA00023163"/>
    </source>
</evidence>
<evidence type="ECO:0000256" key="2">
    <source>
        <dbReference type="ARBA" id="ARBA00023125"/>
    </source>
</evidence>
<dbReference type="EMBL" id="POQS01000006">
    <property type="protein sequence ID" value="PND31889.1"/>
    <property type="molecule type" value="Genomic_DNA"/>
</dbReference>
<dbReference type="SUPFAM" id="SSF51306">
    <property type="entry name" value="LexA/Signal peptidase"/>
    <property type="match status" value="1"/>
</dbReference>
<keyword evidence="1" id="KW-0805">Transcription regulation</keyword>
<evidence type="ECO:0000313" key="6">
    <source>
        <dbReference type="Proteomes" id="UP000235994"/>
    </source>
</evidence>
<protein>
    <submittedName>
        <fullName evidence="5">LexA family transcriptional repressor</fullName>
    </submittedName>
</protein>
<proteinExistence type="predicted"/>
<dbReference type="Pfam" id="PF00717">
    <property type="entry name" value="Peptidase_S24"/>
    <property type="match status" value="1"/>
</dbReference>
<gene>
    <name evidence="5" type="ORF">C1I89_22350</name>
</gene>
<evidence type="ECO:0000256" key="1">
    <source>
        <dbReference type="ARBA" id="ARBA00023015"/>
    </source>
</evidence>
<dbReference type="InterPro" id="IPR036286">
    <property type="entry name" value="LexA/Signal_pep-like_sf"/>
</dbReference>
<dbReference type="CDD" id="cd06529">
    <property type="entry name" value="S24_LexA-like"/>
    <property type="match status" value="1"/>
</dbReference>
<accession>A0A2N8KEL5</accession>
<dbReference type="AlphaFoldDB" id="A0A2N8KEL5"/>
<feature type="domain" description="Peptidase S24/S26A/S26B/S26C" evidence="4">
    <location>
        <begin position="61"/>
        <end position="183"/>
    </location>
</feature>